<feature type="signal peptide" evidence="1">
    <location>
        <begin position="1"/>
        <end position="26"/>
    </location>
</feature>
<dbReference type="EMBL" id="UYRX01000664">
    <property type="protein sequence ID" value="VDK85116.1"/>
    <property type="molecule type" value="Genomic_DNA"/>
</dbReference>
<organism evidence="2 3">
    <name type="scientific">Litomosoides sigmodontis</name>
    <name type="common">Filarial nematode worm</name>
    <dbReference type="NCBI Taxonomy" id="42156"/>
    <lineage>
        <taxon>Eukaryota</taxon>
        <taxon>Metazoa</taxon>
        <taxon>Ecdysozoa</taxon>
        <taxon>Nematoda</taxon>
        <taxon>Chromadorea</taxon>
        <taxon>Rhabditida</taxon>
        <taxon>Spirurina</taxon>
        <taxon>Spiruromorpha</taxon>
        <taxon>Filarioidea</taxon>
        <taxon>Onchocercidae</taxon>
        <taxon>Litomosoides</taxon>
    </lineage>
</organism>
<dbReference type="OrthoDB" id="5912366at2759"/>
<accession>A0A3P6TAD9</accession>
<feature type="chain" id="PRO_5018219428" evidence="1">
    <location>
        <begin position="27"/>
        <end position="280"/>
    </location>
</feature>
<keyword evidence="3" id="KW-1185">Reference proteome</keyword>
<protein>
    <submittedName>
        <fullName evidence="2">Uncharacterized protein</fullName>
    </submittedName>
</protein>
<dbReference type="AlphaFoldDB" id="A0A3P6TAD9"/>
<name>A0A3P6TAD9_LITSI</name>
<sequence>MLLTYRISHPLPILMVILCLLPAIHHHDHWSVASVSQSSTTCTVENAVCSASDARVCRNSSCVSVCSTRGMKQCECDVEEDNYCYLCCGNSNSRCMPAHQYNILRDNGERWEREACALCRQNGVELEGLACDDTDPARLCLQGKCSNSVCHDKKPGEYCDRKMEKICVDDICENPCARISPHLMVCDCPLIDPDTGFASDDRCQLCCYDFNAKPASRRCQNAYRRFHLASTHNRPIWRVGLDCAGGKKCNRYGICRGFSLQPTFHLTLFALLLSIYCLIV</sequence>
<evidence type="ECO:0000313" key="2">
    <source>
        <dbReference type="EMBL" id="VDK85116.1"/>
    </source>
</evidence>
<dbReference type="OMA" id="CQNAYRK"/>
<keyword evidence="1" id="KW-0732">Signal</keyword>
<evidence type="ECO:0000313" key="3">
    <source>
        <dbReference type="Proteomes" id="UP000277928"/>
    </source>
</evidence>
<proteinExistence type="predicted"/>
<dbReference type="Proteomes" id="UP000277928">
    <property type="component" value="Unassembled WGS sequence"/>
</dbReference>
<gene>
    <name evidence="2" type="ORF">NLS_LOCUS6968</name>
</gene>
<reference evidence="2 3" key="1">
    <citation type="submission" date="2018-08" db="EMBL/GenBank/DDBJ databases">
        <authorList>
            <person name="Laetsch R D."/>
            <person name="Stevens L."/>
            <person name="Kumar S."/>
            <person name="Blaxter L. M."/>
        </authorList>
    </citation>
    <scope>NUCLEOTIDE SEQUENCE [LARGE SCALE GENOMIC DNA]</scope>
</reference>
<evidence type="ECO:0000256" key="1">
    <source>
        <dbReference type="SAM" id="SignalP"/>
    </source>
</evidence>